<dbReference type="EMBL" id="JACOON010000005">
    <property type="protein sequence ID" value="MBC5648648.1"/>
    <property type="molecule type" value="Genomic_DNA"/>
</dbReference>
<keyword evidence="2" id="KW-1185">Reference proteome</keyword>
<dbReference type="NCBIfam" id="TIGR04474">
    <property type="entry name" value="tcm_partner"/>
    <property type="match status" value="1"/>
</dbReference>
<name>A0ABR7EFW0_9FIRM</name>
<reference evidence="1 2" key="1">
    <citation type="submission" date="2020-08" db="EMBL/GenBank/DDBJ databases">
        <title>Genome public.</title>
        <authorList>
            <person name="Liu C."/>
            <person name="Sun Q."/>
        </authorList>
    </citation>
    <scope>NUCLEOTIDE SEQUENCE [LARGE SCALE GENOMIC DNA]</scope>
    <source>
        <strain evidence="1 2">NSJ-35</strain>
    </source>
</reference>
<dbReference type="Proteomes" id="UP000606889">
    <property type="component" value="Unassembled WGS sequence"/>
</dbReference>
<evidence type="ECO:0000313" key="1">
    <source>
        <dbReference type="EMBL" id="MBC5648648.1"/>
    </source>
</evidence>
<protein>
    <submittedName>
        <fullName evidence="1">Three-Cys-motif partner protein TcmP</fullName>
    </submittedName>
</protein>
<sequence length="366" mass="42153">MKKFVPDTIKPHTIRKFELIEKYVEGWAYKILGLSTSKGVVFIDCMCNCGYGIGENEEKIMGTPVRVAKCLNQVMQKPEFANKKVYLFYNDMSQAKIDILKKELSAIDTTKIKITYSCTDGNDFLRQFDMVEFKGFNKLLFYDPYHAAIKWDAITPFLNSWAEVVINHVVMDTSRGVAQVRDETKKKKYIDTYQQAIEDLVEICTDKTALDNLVKKIIRDKSDNKTDVHLASFPFYNQNNGLVYNLIYYSKSIIGFRLFKKTAWKVSGDKSTVTVSHHNPSQFAIDFDNEGSFKLCSDKNAYSVSDIVSYIYAKYGKMKEVRLEQVYADLDNHPIFPCEGYKPEIKKLLAQLYGAKIGRDNIIHFQ</sequence>
<gene>
    <name evidence="1" type="primary">tcmP</name>
    <name evidence="1" type="ORF">H8S18_09890</name>
</gene>
<proteinExistence type="predicted"/>
<accession>A0ABR7EFW0</accession>
<dbReference type="InterPro" id="IPR031009">
    <property type="entry name" value="Tcm_partner"/>
</dbReference>
<organism evidence="1 2">
    <name type="scientific">Christensenella tenuis</name>
    <dbReference type="NCBI Taxonomy" id="2763033"/>
    <lineage>
        <taxon>Bacteria</taxon>
        <taxon>Bacillati</taxon>
        <taxon>Bacillota</taxon>
        <taxon>Clostridia</taxon>
        <taxon>Christensenellales</taxon>
        <taxon>Christensenellaceae</taxon>
        <taxon>Christensenella</taxon>
    </lineage>
</organism>
<dbReference type="RefSeq" id="WP_186858148.1">
    <property type="nucleotide sequence ID" value="NZ_JACOON010000005.1"/>
</dbReference>
<comment type="caution">
    <text evidence="1">The sequence shown here is derived from an EMBL/GenBank/DDBJ whole genome shotgun (WGS) entry which is preliminary data.</text>
</comment>
<evidence type="ECO:0000313" key="2">
    <source>
        <dbReference type="Proteomes" id="UP000606889"/>
    </source>
</evidence>